<dbReference type="Proteomes" id="UP000299084">
    <property type="component" value="Unassembled WGS sequence"/>
</dbReference>
<name>A0A5N4CU90_CAMDR</name>
<dbReference type="PANTHER" id="PTHR21178:SF8">
    <property type="entry name" value="CILIA- AND FLAGELLA-ASSOCIATED PROTEIN 61"/>
    <property type="match status" value="1"/>
</dbReference>
<feature type="region of interest" description="Disordered" evidence="1">
    <location>
        <begin position="1"/>
        <end position="87"/>
    </location>
</feature>
<sequence length="184" mass="19960">AELGRSSQDTQRTEEEPQEAVSPEARESVQGRITKDAAAEEALSPVPSGNTGEVEDTGELSQEHSTDDVGYSVSTTSSASVSLPEETGSFRPTYRGASAAFCIQLFCIDEKYEARRVLAPACLPRETACGVTLAELVDKNFCVISLPHLTPEFVLIQNFVKAVPFSTCTLEQDLYIFHRAGLLK</sequence>
<dbReference type="EMBL" id="JWIN03000019">
    <property type="protein sequence ID" value="KAB1262420.1"/>
    <property type="molecule type" value="Genomic_DNA"/>
</dbReference>
<keyword evidence="2" id="KW-0969">Cilium</keyword>
<feature type="compositionally biased region" description="Low complexity" evidence="1">
    <location>
        <begin position="72"/>
        <end position="82"/>
    </location>
</feature>
<dbReference type="PANTHER" id="PTHR21178">
    <property type="entry name" value="CILIA- AND FLAGELLA-ASSOCIATED PROTEIN 61"/>
    <property type="match status" value="1"/>
</dbReference>
<keyword evidence="2" id="KW-0282">Flagellum</keyword>
<dbReference type="InterPro" id="IPR038884">
    <property type="entry name" value="CFAP61"/>
</dbReference>
<keyword evidence="3" id="KW-1185">Reference proteome</keyword>
<evidence type="ECO:0000313" key="3">
    <source>
        <dbReference type="Proteomes" id="UP000299084"/>
    </source>
</evidence>
<feature type="compositionally biased region" description="Polar residues" evidence="1">
    <location>
        <begin position="1"/>
        <end position="10"/>
    </location>
</feature>
<gene>
    <name evidence="2" type="ORF">Cadr_000021548</name>
</gene>
<reference evidence="2 3" key="1">
    <citation type="journal article" date="2019" name="Mol. Ecol. Resour.">
        <title>Improving Illumina assemblies with Hi-C and long reads: an example with the North African dromedary.</title>
        <authorList>
            <person name="Elbers J.P."/>
            <person name="Rogers M.F."/>
            <person name="Perelman P.L."/>
            <person name="Proskuryakova A.A."/>
            <person name="Serdyukova N.A."/>
            <person name="Johnson W.E."/>
            <person name="Horin P."/>
            <person name="Corander J."/>
            <person name="Murphy D."/>
            <person name="Burger P.A."/>
        </authorList>
    </citation>
    <scope>NUCLEOTIDE SEQUENCE [LARGE SCALE GENOMIC DNA]</scope>
    <source>
        <strain evidence="2">Drom800</strain>
        <tissue evidence="2">Blood</tissue>
    </source>
</reference>
<comment type="caution">
    <text evidence="2">The sequence shown here is derived from an EMBL/GenBank/DDBJ whole genome shotgun (WGS) entry which is preliminary data.</text>
</comment>
<keyword evidence="2" id="KW-0966">Cell projection</keyword>
<proteinExistence type="predicted"/>
<protein>
    <submittedName>
        <fullName evidence="2">Cilia-and flagella-associated protein 61</fullName>
    </submittedName>
</protein>
<feature type="non-terminal residue" evidence="2">
    <location>
        <position position="1"/>
    </location>
</feature>
<evidence type="ECO:0000256" key="1">
    <source>
        <dbReference type="SAM" id="MobiDB-lite"/>
    </source>
</evidence>
<accession>A0A5N4CU90</accession>
<organism evidence="2 3">
    <name type="scientific">Camelus dromedarius</name>
    <name type="common">Dromedary</name>
    <name type="synonym">Arabian camel</name>
    <dbReference type="NCBI Taxonomy" id="9838"/>
    <lineage>
        <taxon>Eukaryota</taxon>
        <taxon>Metazoa</taxon>
        <taxon>Chordata</taxon>
        <taxon>Craniata</taxon>
        <taxon>Vertebrata</taxon>
        <taxon>Euteleostomi</taxon>
        <taxon>Mammalia</taxon>
        <taxon>Eutheria</taxon>
        <taxon>Laurasiatheria</taxon>
        <taxon>Artiodactyla</taxon>
        <taxon>Tylopoda</taxon>
        <taxon>Camelidae</taxon>
        <taxon>Camelus</taxon>
    </lineage>
</organism>
<evidence type="ECO:0000313" key="2">
    <source>
        <dbReference type="EMBL" id="KAB1262420.1"/>
    </source>
</evidence>
<feature type="compositionally biased region" description="Basic and acidic residues" evidence="1">
    <location>
        <begin position="24"/>
        <end position="38"/>
    </location>
</feature>
<dbReference type="AlphaFoldDB" id="A0A5N4CU90"/>